<keyword evidence="3" id="KW-0547">Nucleotide-binding</keyword>
<keyword evidence="4 5" id="KW-0694">RNA-binding</keyword>
<dbReference type="AlphaFoldDB" id="A0A0G4EIC4"/>
<keyword evidence="7" id="KW-0732">Signal</keyword>
<dbReference type="PANTHER" id="PTHR13734:SF5">
    <property type="entry name" value="CCA TRNA NUCLEOTIDYLTRANSFERASE, MITOCHONDRIAL"/>
    <property type="match status" value="1"/>
</dbReference>
<feature type="signal peptide" evidence="7">
    <location>
        <begin position="1"/>
        <end position="21"/>
    </location>
</feature>
<dbReference type="VEuPathDB" id="CryptoDB:Vbra_4991"/>
<feature type="chain" id="PRO_5005187811" description="Poly A polymerase head domain-containing protein" evidence="7">
    <location>
        <begin position="22"/>
        <end position="867"/>
    </location>
</feature>
<dbReference type="GO" id="GO:0003723">
    <property type="term" value="F:RNA binding"/>
    <property type="evidence" value="ECO:0007669"/>
    <property type="project" value="UniProtKB-KW"/>
</dbReference>
<evidence type="ECO:0000256" key="4">
    <source>
        <dbReference type="ARBA" id="ARBA00022884"/>
    </source>
</evidence>
<dbReference type="OMA" id="ASAEMIC"/>
<evidence type="ECO:0000259" key="8">
    <source>
        <dbReference type="Pfam" id="PF01743"/>
    </source>
</evidence>
<feature type="domain" description="Poly A polymerase head" evidence="8">
    <location>
        <begin position="98"/>
        <end position="247"/>
    </location>
</feature>
<dbReference type="InterPro" id="IPR032828">
    <property type="entry name" value="PolyA_RNA-bd"/>
</dbReference>
<evidence type="ECO:0008006" key="12">
    <source>
        <dbReference type="Google" id="ProtNLM"/>
    </source>
</evidence>
<proteinExistence type="inferred from homology"/>
<evidence type="ECO:0000256" key="5">
    <source>
        <dbReference type="RuleBase" id="RU003953"/>
    </source>
</evidence>
<evidence type="ECO:0000259" key="9">
    <source>
        <dbReference type="Pfam" id="PF12627"/>
    </source>
</evidence>
<evidence type="ECO:0000256" key="2">
    <source>
        <dbReference type="ARBA" id="ARBA00022679"/>
    </source>
</evidence>
<dbReference type="Pfam" id="PF12627">
    <property type="entry name" value="PolyA_pol_RNAbd"/>
    <property type="match status" value="1"/>
</dbReference>
<dbReference type="PANTHER" id="PTHR13734">
    <property type="entry name" value="TRNA-NUCLEOTIDYLTRANSFERASE"/>
    <property type="match status" value="1"/>
</dbReference>
<dbReference type="InParanoid" id="A0A0G4EIC4"/>
<evidence type="ECO:0000256" key="6">
    <source>
        <dbReference type="SAM" id="MobiDB-lite"/>
    </source>
</evidence>
<dbReference type="Gene3D" id="3.40.50.1000">
    <property type="entry name" value="HAD superfamily/HAD-like"/>
    <property type="match status" value="1"/>
</dbReference>
<dbReference type="SUPFAM" id="SSF81301">
    <property type="entry name" value="Nucleotidyltransferase"/>
    <property type="match status" value="1"/>
</dbReference>
<dbReference type="GO" id="GO:0052927">
    <property type="term" value="F:CC tRNA cytidylyltransferase activity"/>
    <property type="evidence" value="ECO:0007669"/>
    <property type="project" value="TreeGrafter"/>
</dbReference>
<protein>
    <recommendedName>
        <fullName evidence="12">Poly A polymerase head domain-containing protein</fullName>
    </recommendedName>
</protein>
<evidence type="ECO:0000313" key="10">
    <source>
        <dbReference type="EMBL" id="CEL95753.1"/>
    </source>
</evidence>
<keyword evidence="11" id="KW-1185">Reference proteome</keyword>
<feature type="compositionally biased region" description="Basic and acidic residues" evidence="6">
    <location>
        <begin position="470"/>
        <end position="479"/>
    </location>
</feature>
<dbReference type="CDD" id="cd05398">
    <property type="entry name" value="NT_ClassII-CCAase"/>
    <property type="match status" value="1"/>
</dbReference>
<keyword evidence="2 5" id="KW-0808">Transferase</keyword>
<dbReference type="Gene3D" id="3.30.460.10">
    <property type="entry name" value="Beta Polymerase, domain 2"/>
    <property type="match status" value="1"/>
</dbReference>
<evidence type="ECO:0000256" key="1">
    <source>
        <dbReference type="ARBA" id="ARBA00007265"/>
    </source>
</evidence>
<sequence length="867" mass="95427">MCACCAAVSAVLLQISSFISPQGKTSVDMVLVVTSCGSLISFRLHDKTMALEESTIAPHTEVPSKSQLCQDLRLTETEESLFELLLNAVEDKGLDTTLRVAGGWVRDKLLHLGNTASHDIDISVEGMLGRHFAEHLNDWLKTRGLPPRKIGVMAANPEESNKPERATLRLKGVQVDFVNLRTDFCTEDSGMPTIYQTGKPGGASVACVVDAYRRDLTINALFYNLHEKKVEDFTGRGIEDLRAGVLRTPLDPVKVLLGTPLRVLRTIRFASRFNFRISPELETACRDARVHQALADKVPRERIGAELDKMMSCSDPVQCPWQLLTSFGLAPVHFLQPEVLDRYVRSSKSPNEMCVDGILRDGLMTVKNLHSVMKQSVEQWGPDEKKLMSYAAFHAPLAGLQYKVDNGRLSPLISHLLGSRLKLPRQVAQGVALILSTALEFQRLVGEWAEGAVPPPPKTDGAARSSAADHSVHDADKASDASQRSRYGRVDLGLIVRRAGKLWKASLAVAMAGAIGRTPLESAQHLMSGYRAVEEAIDEFGLIGVWKRDPPLGGKAVKDVLPCLPTGPELNEIMKHVMDAQVVWMLAHPDGTADECREFIKREVGRFCGVSRAESLTSLRYYRYVRDESPDGPSLYGEISQSGEFSSEEMFGPVVVSFDIDGTLANIEKRLALKPVPRSDADWDVILSGDNYYLDEPIPEARAFLQQLVQLTRHHPADGDPPSSPITIVYLSGRRAGTEVQTSQWLAAHGFPHGVIFHRPKGVKGGLFKERVLRCLHQPPRRHVMAHVGDRPMEDALAAVKTGVRPVLIAPNEWTGKAHSASQECDRPAGWVATSTLESIVDDESREGKQPSMSSREVAEGHSLLRI</sequence>
<dbReference type="InterPro" id="IPR023214">
    <property type="entry name" value="HAD_sf"/>
</dbReference>
<dbReference type="OrthoDB" id="445712at2759"/>
<dbReference type="InterPro" id="IPR043519">
    <property type="entry name" value="NT_sf"/>
</dbReference>
<name>A0A0G4EIC4_VITBC</name>
<evidence type="ECO:0000256" key="3">
    <source>
        <dbReference type="ARBA" id="ARBA00022741"/>
    </source>
</evidence>
<dbReference type="Proteomes" id="UP000041254">
    <property type="component" value="Unassembled WGS sequence"/>
</dbReference>
<reference evidence="10 11" key="1">
    <citation type="submission" date="2014-11" db="EMBL/GenBank/DDBJ databases">
        <authorList>
            <person name="Zhu J."/>
            <person name="Qi W."/>
            <person name="Song R."/>
        </authorList>
    </citation>
    <scope>NUCLEOTIDE SEQUENCE [LARGE SCALE GENOMIC DNA]</scope>
</reference>
<feature type="domain" description="tRNA nucleotidyltransferase/poly(A) polymerase RNA and SrmB- binding" evidence="9">
    <location>
        <begin position="274"/>
        <end position="338"/>
    </location>
</feature>
<gene>
    <name evidence="10" type="ORF">Vbra_4991</name>
</gene>
<accession>A0A0G4EIC4</accession>
<dbReference type="GO" id="GO:0000166">
    <property type="term" value="F:nucleotide binding"/>
    <property type="evidence" value="ECO:0007669"/>
    <property type="project" value="UniProtKB-KW"/>
</dbReference>
<comment type="similarity">
    <text evidence="1 5">Belongs to the tRNA nucleotidyltransferase/poly(A) polymerase family.</text>
</comment>
<feature type="region of interest" description="Disordered" evidence="6">
    <location>
        <begin position="842"/>
        <end position="867"/>
    </location>
</feature>
<dbReference type="Pfam" id="PF01743">
    <property type="entry name" value="PolyA_pol"/>
    <property type="match status" value="1"/>
</dbReference>
<dbReference type="SUPFAM" id="SSF56784">
    <property type="entry name" value="HAD-like"/>
    <property type="match status" value="1"/>
</dbReference>
<dbReference type="EMBL" id="CDMY01000238">
    <property type="protein sequence ID" value="CEL95753.1"/>
    <property type="molecule type" value="Genomic_DNA"/>
</dbReference>
<dbReference type="GO" id="GO:0001680">
    <property type="term" value="P:tRNA 3'-terminal CCA addition"/>
    <property type="evidence" value="ECO:0007669"/>
    <property type="project" value="UniProtKB-ARBA"/>
</dbReference>
<dbReference type="PhylomeDB" id="A0A0G4EIC4"/>
<evidence type="ECO:0000256" key="7">
    <source>
        <dbReference type="SAM" id="SignalP"/>
    </source>
</evidence>
<dbReference type="InterPro" id="IPR036412">
    <property type="entry name" value="HAD-like_sf"/>
</dbReference>
<dbReference type="SUPFAM" id="SSF81891">
    <property type="entry name" value="Poly A polymerase C-terminal region-like"/>
    <property type="match status" value="1"/>
</dbReference>
<feature type="region of interest" description="Disordered" evidence="6">
    <location>
        <begin position="452"/>
        <end position="482"/>
    </location>
</feature>
<evidence type="ECO:0000313" key="11">
    <source>
        <dbReference type="Proteomes" id="UP000041254"/>
    </source>
</evidence>
<dbReference type="InterPro" id="IPR002646">
    <property type="entry name" value="PolA_pol_head_dom"/>
</dbReference>
<organism evidence="10 11">
    <name type="scientific">Vitrella brassicaformis (strain CCMP3155)</name>
    <dbReference type="NCBI Taxonomy" id="1169540"/>
    <lineage>
        <taxon>Eukaryota</taxon>
        <taxon>Sar</taxon>
        <taxon>Alveolata</taxon>
        <taxon>Colpodellida</taxon>
        <taxon>Vitrellaceae</taxon>
        <taxon>Vitrella</taxon>
    </lineage>
</organism>
<dbReference type="GO" id="GO:0052929">
    <property type="term" value="F:ATP:3'-cytidine-cytidine-tRNA adenylyltransferase activity"/>
    <property type="evidence" value="ECO:0007669"/>
    <property type="project" value="TreeGrafter"/>
</dbReference>
<dbReference type="STRING" id="1169540.A0A0G4EIC4"/>
<dbReference type="Gene3D" id="1.10.3090.10">
    <property type="entry name" value="cca-adding enzyme, domain 2"/>
    <property type="match status" value="1"/>
</dbReference>